<accession>A0A370G8R0</accession>
<reference evidence="1 2" key="1">
    <citation type="submission" date="2018-07" db="EMBL/GenBank/DDBJ databases">
        <title>Genomic Encyclopedia of Type Strains, Phase IV (KMG-IV): sequencing the most valuable type-strain genomes for metagenomic binning, comparative biology and taxonomic classification.</title>
        <authorList>
            <person name="Goeker M."/>
        </authorList>
    </citation>
    <scope>NUCLEOTIDE SEQUENCE [LARGE SCALE GENOMIC DNA]</scope>
    <source>
        <strain evidence="1 2">DSM 5603</strain>
    </source>
</reference>
<sequence length="133" mass="15162">MLQIFAIPKLHDEPGDCRAVNTDNGITQSEQRCGCIVKNNIIVEKQQYIVLCLKSNRVVAIRKLIAKITHNHTCMLRCTFVVSIQNSRLPRAGVSNQYLQGQSALGEYIPRVHQGVDLRQDQFRLIPIQNHDR</sequence>
<protein>
    <submittedName>
        <fullName evidence="1">Uncharacterized protein</fullName>
    </submittedName>
</protein>
<dbReference type="Proteomes" id="UP000254958">
    <property type="component" value="Unassembled WGS sequence"/>
</dbReference>
<comment type="caution">
    <text evidence="1">The sequence shown here is derived from an EMBL/GenBank/DDBJ whole genome shotgun (WGS) entry which is preliminary data.</text>
</comment>
<dbReference type="EMBL" id="QQAW01000002">
    <property type="protein sequence ID" value="RDI39590.1"/>
    <property type="molecule type" value="Genomic_DNA"/>
</dbReference>
<evidence type="ECO:0000313" key="2">
    <source>
        <dbReference type="Proteomes" id="UP000254958"/>
    </source>
</evidence>
<gene>
    <name evidence="1" type="ORF">C7453_102384</name>
</gene>
<evidence type="ECO:0000313" key="1">
    <source>
        <dbReference type="EMBL" id="RDI39590.1"/>
    </source>
</evidence>
<organism evidence="1 2">
    <name type="scientific">Gluconacetobacter liquefaciens</name>
    <name type="common">Acetobacter liquefaciens</name>
    <dbReference type="NCBI Taxonomy" id="89584"/>
    <lineage>
        <taxon>Bacteria</taxon>
        <taxon>Pseudomonadati</taxon>
        <taxon>Pseudomonadota</taxon>
        <taxon>Alphaproteobacteria</taxon>
        <taxon>Acetobacterales</taxon>
        <taxon>Acetobacteraceae</taxon>
        <taxon>Gluconacetobacter</taxon>
    </lineage>
</organism>
<name>A0A370G8R0_GLULI</name>
<dbReference type="AlphaFoldDB" id="A0A370G8R0"/>
<proteinExistence type="predicted"/>
<keyword evidence="2" id="KW-1185">Reference proteome</keyword>